<accession>A0A1Z4MW57</accession>
<keyword evidence="2" id="KW-1185">Reference proteome</keyword>
<name>A0A1Z4MW57_9CYAN</name>
<evidence type="ECO:0000313" key="2">
    <source>
        <dbReference type="Proteomes" id="UP000218785"/>
    </source>
</evidence>
<protein>
    <submittedName>
        <fullName evidence="1">Uncharacterized protein</fullName>
    </submittedName>
</protein>
<dbReference type="Proteomes" id="UP000218785">
    <property type="component" value="Chromosome"/>
</dbReference>
<sequence>MSKAANVVSEMAIVVSKAANVVSEMAIVVCETANVVSEAAIVVSEIAIATLKTLFCGQNTTFAGVRVVF</sequence>
<gene>
    <name evidence="1" type="ORF">NIES37_16050</name>
</gene>
<dbReference type="RefSeq" id="WP_096574682.1">
    <property type="nucleotide sequence ID" value="NZ_CAWNJS010000001.1"/>
</dbReference>
<dbReference type="EMBL" id="AP018248">
    <property type="protein sequence ID" value="BAY97661.1"/>
    <property type="molecule type" value="Genomic_DNA"/>
</dbReference>
<evidence type="ECO:0000313" key="1">
    <source>
        <dbReference type="EMBL" id="BAY97661.1"/>
    </source>
</evidence>
<reference evidence="1 2" key="1">
    <citation type="submission" date="2017-06" db="EMBL/GenBank/DDBJ databases">
        <title>Genome sequencing of cyanobaciteial culture collection at National Institute for Environmental Studies (NIES).</title>
        <authorList>
            <person name="Hirose Y."/>
            <person name="Shimura Y."/>
            <person name="Fujisawa T."/>
            <person name="Nakamura Y."/>
            <person name="Kawachi M."/>
        </authorList>
    </citation>
    <scope>NUCLEOTIDE SEQUENCE [LARGE SCALE GENOMIC DNA]</scope>
    <source>
        <strain evidence="1 2">NIES-37</strain>
    </source>
</reference>
<dbReference type="AlphaFoldDB" id="A0A1Z4MW57"/>
<dbReference type="KEGG" id="ttq:NIES37_16050"/>
<organism evidence="1 2">
    <name type="scientific">Tolypothrix tenuis PCC 7101</name>
    <dbReference type="NCBI Taxonomy" id="231146"/>
    <lineage>
        <taxon>Bacteria</taxon>
        <taxon>Bacillati</taxon>
        <taxon>Cyanobacteriota</taxon>
        <taxon>Cyanophyceae</taxon>
        <taxon>Nostocales</taxon>
        <taxon>Tolypothrichaceae</taxon>
        <taxon>Tolypothrix</taxon>
    </lineage>
</organism>
<proteinExistence type="predicted"/>